<protein>
    <submittedName>
        <fullName evidence="2">Uncharacterized protein</fullName>
    </submittedName>
</protein>
<evidence type="ECO:0000256" key="1">
    <source>
        <dbReference type="SAM" id="MobiDB-lite"/>
    </source>
</evidence>
<reference evidence="2" key="1">
    <citation type="journal article" date="2023" name="Plant Biotechnol. J.">
        <title>Chromosome-level wild Hevea brasiliensis genome provides new tools for genomic-assisted breeding and valuable loci to elevate rubber yield.</title>
        <authorList>
            <person name="Cheng H."/>
            <person name="Song X."/>
            <person name="Hu Y."/>
            <person name="Wu T."/>
            <person name="Yang Q."/>
            <person name="An Z."/>
            <person name="Feng S."/>
            <person name="Deng Z."/>
            <person name="Wu W."/>
            <person name="Zeng X."/>
            <person name="Tu M."/>
            <person name="Wang X."/>
            <person name="Huang H."/>
        </authorList>
    </citation>
    <scope>NUCLEOTIDE SEQUENCE</scope>
    <source>
        <strain evidence="2">MT/VB/25A 57/8</strain>
    </source>
</reference>
<sequence length="52" mass="5891">MNKIQNPSLFTDWVHALEHKQSETHSSAPPALAADDRRSDRQLLSRVGMFSL</sequence>
<dbReference type="Proteomes" id="UP001174677">
    <property type="component" value="Chromosome 16"/>
</dbReference>
<comment type="caution">
    <text evidence="2">The sequence shown here is derived from an EMBL/GenBank/DDBJ whole genome shotgun (WGS) entry which is preliminary data.</text>
</comment>
<proteinExistence type="predicted"/>
<organism evidence="2 3">
    <name type="scientific">Hevea brasiliensis</name>
    <name type="common">Para rubber tree</name>
    <name type="synonym">Siphonia brasiliensis</name>
    <dbReference type="NCBI Taxonomy" id="3981"/>
    <lineage>
        <taxon>Eukaryota</taxon>
        <taxon>Viridiplantae</taxon>
        <taxon>Streptophyta</taxon>
        <taxon>Embryophyta</taxon>
        <taxon>Tracheophyta</taxon>
        <taxon>Spermatophyta</taxon>
        <taxon>Magnoliopsida</taxon>
        <taxon>eudicotyledons</taxon>
        <taxon>Gunneridae</taxon>
        <taxon>Pentapetalae</taxon>
        <taxon>rosids</taxon>
        <taxon>fabids</taxon>
        <taxon>Malpighiales</taxon>
        <taxon>Euphorbiaceae</taxon>
        <taxon>Crotonoideae</taxon>
        <taxon>Micrandreae</taxon>
        <taxon>Hevea</taxon>
    </lineage>
</organism>
<evidence type="ECO:0000313" key="2">
    <source>
        <dbReference type="EMBL" id="KAJ9147448.1"/>
    </source>
</evidence>
<feature type="region of interest" description="Disordered" evidence="1">
    <location>
        <begin position="20"/>
        <end position="39"/>
    </location>
</feature>
<evidence type="ECO:0000313" key="3">
    <source>
        <dbReference type="Proteomes" id="UP001174677"/>
    </source>
</evidence>
<gene>
    <name evidence="2" type="ORF">P3X46_029610</name>
</gene>
<dbReference type="EMBL" id="JARPOI010000016">
    <property type="protein sequence ID" value="KAJ9147448.1"/>
    <property type="molecule type" value="Genomic_DNA"/>
</dbReference>
<keyword evidence="3" id="KW-1185">Reference proteome</keyword>
<name>A0ABQ9KSR2_HEVBR</name>
<accession>A0ABQ9KSR2</accession>